<comment type="caution">
    <text evidence="2">The sequence shown here is derived from an EMBL/GenBank/DDBJ whole genome shotgun (WGS) entry which is preliminary data.</text>
</comment>
<dbReference type="AlphaFoldDB" id="A0A409YTN0"/>
<dbReference type="Proteomes" id="UP000284706">
    <property type="component" value="Unassembled WGS sequence"/>
</dbReference>
<dbReference type="OrthoDB" id="3205788at2759"/>
<evidence type="ECO:0000256" key="1">
    <source>
        <dbReference type="SAM" id="MobiDB-lite"/>
    </source>
</evidence>
<feature type="compositionally biased region" description="Low complexity" evidence="1">
    <location>
        <begin position="19"/>
        <end position="53"/>
    </location>
</feature>
<dbReference type="EMBL" id="NHYE01000332">
    <property type="protein sequence ID" value="PPR06350.1"/>
    <property type="molecule type" value="Genomic_DNA"/>
</dbReference>
<proteinExistence type="predicted"/>
<accession>A0A409YTN0</accession>
<reference evidence="2 3" key="1">
    <citation type="journal article" date="2018" name="Evol. Lett.">
        <title>Horizontal gene cluster transfer increased hallucinogenic mushroom diversity.</title>
        <authorList>
            <person name="Reynolds H.T."/>
            <person name="Vijayakumar V."/>
            <person name="Gluck-Thaler E."/>
            <person name="Korotkin H.B."/>
            <person name="Matheny P.B."/>
            <person name="Slot J.C."/>
        </authorList>
    </citation>
    <scope>NUCLEOTIDE SEQUENCE [LARGE SCALE GENOMIC DNA]</scope>
    <source>
        <strain evidence="2 3">SRW20</strain>
    </source>
</reference>
<feature type="region of interest" description="Disordered" evidence="1">
    <location>
        <begin position="13"/>
        <end position="91"/>
    </location>
</feature>
<gene>
    <name evidence="2" type="ORF">CVT26_004624</name>
</gene>
<dbReference type="STRING" id="231916.A0A409YTN0"/>
<organism evidence="2 3">
    <name type="scientific">Gymnopilus dilepis</name>
    <dbReference type="NCBI Taxonomy" id="231916"/>
    <lineage>
        <taxon>Eukaryota</taxon>
        <taxon>Fungi</taxon>
        <taxon>Dikarya</taxon>
        <taxon>Basidiomycota</taxon>
        <taxon>Agaricomycotina</taxon>
        <taxon>Agaricomycetes</taxon>
        <taxon>Agaricomycetidae</taxon>
        <taxon>Agaricales</taxon>
        <taxon>Agaricineae</taxon>
        <taxon>Hymenogastraceae</taxon>
        <taxon>Gymnopilus</taxon>
    </lineage>
</organism>
<feature type="compositionally biased region" description="Basic residues" evidence="1">
    <location>
        <begin position="66"/>
        <end position="89"/>
    </location>
</feature>
<evidence type="ECO:0000313" key="3">
    <source>
        <dbReference type="Proteomes" id="UP000284706"/>
    </source>
</evidence>
<protein>
    <recommendedName>
        <fullName evidence="4">Retrotransposon gag domain-containing protein</fullName>
    </recommendedName>
</protein>
<sequence length="415" mass="47796">MYVNFALITASRSLYPPVSSCSPPDDSDSSDSTSSSDSDSDPSSSSSDSSISSSDDESETSDSSKKSRTHRRSKKHRKSKKKPKRTKRGRSPDYRVFKPLVYSGQTVLQDYHRFVREGTAYIKQSGIRQRDQVFVLSHFLKDTAYRFYTQKVAIDEEKWTLDRFFSELFNYCFPIDYRMQMRKKLEKANQHDKTVTTYVYELEEMFNMLGSIPEMDRVIKLWYSLRPSIQRALWRDGYNPEVSSWNDVIRQAEIIEISEGVADGPARKLYGSTSTGVTFSNRENGSSRRHRNYPQEITDTATVLGADRVNHAYIPIDRIIQSLNSIDIGHHLTEFQSNQSLALLLGFRTRKRPKDLRQALVSLAEKRDIYLATVRVDMLLNQAVQNHLVSLISMLNLWGVAQTSLSKFWIVYHSE</sequence>
<evidence type="ECO:0008006" key="4">
    <source>
        <dbReference type="Google" id="ProtNLM"/>
    </source>
</evidence>
<dbReference type="InParanoid" id="A0A409YTN0"/>
<keyword evidence="3" id="KW-1185">Reference proteome</keyword>
<name>A0A409YTN0_9AGAR</name>
<evidence type="ECO:0000313" key="2">
    <source>
        <dbReference type="EMBL" id="PPR06350.1"/>
    </source>
</evidence>